<keyword evidence="6" id="KW-1185">Reference proteome</keyword>
<dbReference type="InterPro" id="IPR009057">
    <property type="entry name" value="Homeodomain-like_sf"/>
</dbReference>
<dbReference type="Proteomes" id="UP001501570">
    <property type="component" value="Unassembled WGS sequence"/>
</dbReference>
<evidence type="ECO:0000256" key="2">
    <source>
        <dbReference type="ARBA" id="ARBA00023163"/>
    </source>
</evidence>
<dbReference type="Pfam" id="PF12833">
    <property type="entry name" value="HTH_18"/>
    <property type="match status" value="1"/>
</dbReference>
<dbReference type="Gene3D" id="1.10.10.60">
    <property type="entry name" value="Homeodomain-like"/>
    <property type="match status" value="1"/>
</dbReference>
<proteinExistence type="predicted"/>
<dbReference type="SUPFAM" id="SSF46689">
    <property type="entry name" value="Homeodomain-like"/>
    <property type="match status" value="1"/>
</dbReference>
<feature type="domain" description="HTH araC/xylS-type" evidence="4">
    <location>
        <begin position="1"/>
        <end position="48"/>
    </location>
</feature>
<reference evidence="6" key="1">
    <citation type="journal article" date="2019" name="Int. J. Syst. Evol. Microbiol.">
        <title>The Global Catalogue of Microorganisms (GCM) 10K type strain sequencing project: providing services to taxonomists for standard genome sequencing and annotation.</title>
        <authorList>
            <consortium name="The Broad Institute Genomics Platform"/>
            <consortium name="The Broad Institute Genome Sequencing Center for Infectious Disease"/>
            <person name="Wu L."/>
            <person name="Ma J."/>
        </authorList>
    </citation>
    <scope>NUCLEOTIDE SEQUENCE [LARGE SCALE GENOMIC DNA]</scope>
    <source>
        <strain evidence="6">JCM 18304</strain>
    </source>
</reference>
<evidence type="ECO:0000313" key="6">
    <source>
        <dbReference type="Proteomes" id="UP001501570"/>
    </source>
</evidence>
<dbReference type="EMBL" id="BAABJQ010000004">
    <property type="protein sequence ID" value="GAA5181202.1"/>
    <property type="molecule type" value="Genomic_DNA"/>
</dbReference>
<keyword evidence="1" id="KW-0805">Transcription regulation</keyword>
<evidence type="ECO:0000313" key="5">
    <source>
        <dbReference type="EMBL" id="GAA5181202.1"/>
    </source>
</evidence>
<organism evidence="5 6">
    <name type="scientific">Rugosimonospora acidiphila</name>
    <dbReference type="NCBI Taxonomy" id="556531"/>
    <lineage>
        <taxon>Bacteria</taxon>
        <taxon>Bacillati</taxon>
        <taxon>Actinomycetota</taxon>
        <taxon>Actinomycetes</taxon>
        <taxon>Micromonosporales</taxon>
        <taxon>Micromonosporaceae</taxon>
        <taxon>Rugosimonospora</taxon>
    </lineage>
</organism>
<evidence type="ECO:0000259" key="4">
    <source>
        <dbReference type="PROSITE" id="PS01124"/>
    </source>
</evidence>
<dbReference type="InterPro" id="IPR018060">
    <property type="entry name" value="HTH_AraC"/>
</dbReference>
<keyword evidence="2" id="KW-0804">Transcription</keyword>
<sequence length="61" mass="6551">MHSASRILRATDRTVGSLATEFGSSSESAFSRTLKRVTGQSPTEYRKSRAISTSAQFPAAT</sequence>
<evidence type="ECO:0000256" key="1">
    <source>
        <dbReference type="ARBA" id="ARBA00023015"/>
    </source>
</evidence>
<accession>A0ABP9RN38</accession>
<feature type="region of interest" description="Disordered" evidence="3">
    <location>
        <begin position="29"/>
        <end position="61"/>
    </location>
</feature>
<gene>
    <name evidence="5" type="ORF">GCM10023322_15270</name>
</gene>
<dbReference type="PROSITE" id="PS01124">
    <property type="entry name" value="HTH_ARAC_FAMILY_2"/>
    <property type="match status" value="1"/>
</dbReference>
<feature type="compositionally biased region" description="Polar residues" evidence="3">
    <location>
        <begin position="50"/>
        <end position="61"/>
    </location>
</feature>
<comment type="caution">
    <text evidence="5">The sequence shown here is derived from an EMBL/GenBank/DDBJ whole genome shotgun (WGS) entry which is preliminary data.</text>
</comment>
<protein>
    <recommendedName>
        <fullName evidence="4">HTH araC/xylS-type domain-containing protein</fullName>
    </recommendedName>
</protein>
<evidence type="ECO:0000256" key="3">
    <source>
        <dbReference type="SAM" id="MobiDB-lite"/>
    </source>
</evidence>
<name>A0ABP9RN38_9ACTN</name>